<dbReference type="AlphaFoldDB" id="A0A975G3N9"/>
<evidence type="ECO:0000313" key="3">
    <source>
        <dbReference type="Proteomes" id="UP000676409"/>
    </source>
</evidence>
<evidence type="ECO:0008006" key="4">
    <source>
        <dbReference type="Google" id="ProtNLM"/>
    </source>
</evidence>
<accession>A0A975G3N9</accession>
<protein>
    <recommendedName>
        <fullName evidence="4">Transmembrane protein</fullName>
    </recommendedName>
</protein>
<dbReference type="Proteomes" id="UP000676409">
    <property type="component" value="Chromosome"/>
</dbReference>
<keyword evidence="1" id="KW-1133">Transmembrane helix</keyword>
<dbReference type="RefSeq" id="WP_211940015.1">
    <property type="nucleotide sequence ID" value="NZ_CP073078.1"/>
</dbReference>
<name>A0A975G3N9_9CAUL</name>
<keyword evidence="3" id="KW-1185">Reference proteome</keyword>
<gene>
    <name evidence="2" type="ORF">KCG34_08900</name>
</gene>
<evidence type="ECO:0000256" key="1">
    <source>
        <dbReference type="SAM" id="Phobius"/>
    </source>
</evidence>
<evidence type="ECO:0000313" key="2">
    <source>
        <dbReference type="EMBL" id="QUD89964.1"/>
    </source>
</evidence>
<sequence>MSENASSGRKSWWTWIRVSEVVGVIAVIIAILNFWDSHQERKATDQARQAADQRAAIAPAFVLVAAADANGERIRLTPVHADQPIQSQQFIFPTEIRAQPVETAGSARIEASWFEEGLRKAAGKGGGDAGDRRLPVGVTTTYLADGDTRIDKAVYDIGYRLEPRMLRSDRVVLVGLSIAHRNVRGDLKAAVEQAYKAR</sequence>
<reference evidence="2" key="1">
    <citation type="submission" date="2021-04" db="EMBL/GenBank/DDBJ databases">
        <title>The complete genome sequence of Caulobacter sp. S6.</title>
        <authorList>
            <person name="Tang Y."/>
            <person name="Ouyang W."/>
            <person name="Liu Q."/>
            <person name="Huang B."/>
            <person name="Guo Z."/>
            <person name="Lei P."/>
        </authorList>
    </citation>
    <scope>NUCLEOTIDE SEQUENCE</scope>
    <source>
        <strain evidence="2">S6</strain>
    </source>
</reference>
<keyword evidence="1" id="KW-0472">Membrane</keyword>
<dbReference type="EMBL" id="CP073078">
    <property type="protein sequence ID" value="QUD89964.1"/>
    <property type="molecule type" value="Genomic_DNA"/>
</dbReference>
<proteinExistence type="predicted"/>
<dbReference type="KEGG" id="caul:KCG34_08900"/>
<feature type="transmembrane region" description="Helical" evidence="1">
    <location>
        <begin position="12"/>
        <end position="35"/>
    </location>
</feature>
<organism evidence="2 3">
    <name type="scientific">Phenylobacterium montanum</name>
    <dbReference type="NCBI Taxonomy" id="2823693"/>
    <lineage>
        <taxon>Bacteria</taxon>
        <taxon>Pseudomonadati</taxon>
        <taxon>Pseudomonadota</taxon>
        <taxon>Alphaproteobacteria</taxon>
        <taxon>Caulobacterales</taxon>
        <taxon>Caulobacteraceae</taxon>
        <taxon>Phenylobacterium</taxon>
    </lineage>
</organism>
<keyword evidence="1" id="KW-0812">Transmembrane</keyword>